<accession>A0A1D1Y8P6</accession>
<organism evidence="2">
    <name type="scientific">Anthurium amnicola</name>
    <dbReference type="NCBI Taxonomy" id="1678845"/>
    <lineage>
        <taxon>Eukaryota</taxon>
        <taxon>Viridiplantae</taxon>
        <taxon>Streptophyta</taxon>
        <taxon>Embryophyta</taxon>
        <taxon>Tracheophyta</taxon>
        <taxon>Spermatophyta</taxon>
        <taxon>Magnoliopsida</taxon>
        <taxon>Liliopsida</taxon>
        <taxon>Araceae</taxon>
        <taxon>Pothoideae</taxon>
        <taxon>Potheae</taxon>
        <taxon>Anthurium</taxon>
    </lineage>
</organism>
<evidence type="ECO:0000256" key="1">
    <source>
        <dbReference type="SAM" id="Coils"/>
    </source>
</evidence>
<dbReference type="EMBL" id="GDJX01016917">
    <property type="protein sequence ID" value="JAT51019.1"/>
    <property type="molecule type" value="Transcribed_RNA"/>
</dbReference>
<feature type="coiled-coil region" evidence="1">
    <location>
        <begin position="99"/>
        <end position="140"/>
    </location>
</feature>
<proteinExistence type="predicted"/>
<keyword evidence="1" id="KW-0175">Coiled coil</keyword>
<reference evidence="2" key="1">
    <citation type="submission" date="2015-07" db="EMBL/GenBank/DDBJ databases">
        <title>Transcriptome Assembly of Anthurium amnicola.</title>
        <authorList>
            <person name="Suzuki J."/>
        </authorList>
    </citation>
    <scope>NUCLEOTIDE SEQUENCE</scope>
</reference>
<protein>
    <submittedName>
        <fullName evidence="2">Protein WEAK CHLOROPLAST MOVEMENT UNDER BLUE LIGHT 1</fullName>
    </submittedName>
</protein>
<feature type="non-terminal residue" evidence="2">
    <location>
        <position position="1"/>
    </location>
</feature>
<name>A0A1D1Y8P6_9ARAE</name>
<evidence type="ECO:0000313" key="2">
    <source>
        <dbReference type="EMBL" id="JAT51019.1"/>
    </source>
</evidence>
<gene>
    <name evidence="2" type="primary">WEB1_3</name>
    <name evidence="2" type="ORF">g.35252</name>
</gene>
<sequence>LQSMEYHPPMSKHSSDQELRYNPDANKELHEAGKGMVRSQLGVVPFADMLEKLQDTISRRRQRVEMTGTSISSLKFQLENTNQSIRLKQDEEQQHWKTTEEVRRALEESRMEIERFEYEMKEVNRARAKLKQKLQTRRQTLRAVCLAEQALKKEIEACKAAASATVHHIKSMRSEENMVQLSPNEYQELCVKAEGRPQAHPLLSSLVKERQAAEMRRESMLRRLNELYKYNQLKPSHILKGVEIEEDTADKKVQMTKRQGESVKVKNSAAQCMGTKDSNEQANRSTQQTKIRLTVDTNNTLVQKKKPSIFKKIQILVNNMMGLFSHRK</sequence>
<dbReference type="AlphaFoldDB" id="A0A1D1Y8P6"/>